<dbReference type="InterPro" id="IPR002197">
    <property type="entry name" value="HTH_Fis"/>
</dbReference>
<keyword evidence="3" id="KW-0805">Transcription regulation</keyword>
<evidence type="ECO:0000256" key="5">
    <source>
        <dbReference type="ARBA" id="ARBA00023163"/>
    </source>
</evidence>
<name>A0AAE4QNG6_9LEPT</name>
<evidence type="ECO:0000256" key="2">
    <source>
        <dbReference type="ARBA" id="ARBA00022840"/>
    </source>
</evidence>
<dbReference type="SUPFAM" id="SSF52540">
    <property type="entry name" value="P-loop containing nucleoside triphosphate hydrolases"/>
    <property type="match status" value="1"/>
</dbReference>
<evidence type="ECO:0000313" key="9">
    <source>
        <dbReference type="Proteomes" id="UP000232122"/>
    </source>
</evidence>
<protein>
    <submittedName>
        <fullName evidence="8">Sigma 54-interacting transcriptional regulator</fullName>
    </submittedName>
</protein>
<dbReference type="Gene3D" id="3.40.50.300">
    <property type="entry name" value="P-loop containing nucleotide triphosphate hydrolases"/>
    <property type="match status" value="1"/>
</dbReference>
<dbReference type="InterPro" id="IPR009057">
    <property type="entry name" value="Homeodomain-like_sf"/>
</dbReference>
<comment type="caution">
    <text evidence="8">The sequence shown here is derived from an EMBL/GenBank/DDBJ whole genome shotgun (WGS) entry which is preliminary data.</text>
</comment>
<keyword evidence="9" id="KW-1185">Reference proteome</keyword>
<proteinExistence type="predicted"/>
<dbReference type="EMBL" id="NPEF02000009">
    <property type="protein sequence ID" value="MDV6235741.1"/>
    <property type="molecule type" value="Genomic_DNA"/>
</dbReference>
<keyword evidence="1" id="KW-0547">Nucleotide-binding</keyword>
<feature type="transmembrane region" description="Helical" evidence="6">
    <location>
        <begin position="372"/>
        <end position="390"/>
    </location>
</feature>
<evidence type="ECO:0000256" key="3">
    <source>
        <dbReference type="ARBA" id="ARBA00023015"/>
    </source>
</evidence>
<dbReference type="PROSITE" id="PS00688">
    <property type="entry name" value="SIGMA54_INTERACT_3"/>
    <property type="match status" value="1"/>
</dbReference>
<dbReference type="GO" id="GO:0006355">
    <property type="term" value="P:regulation of DNA-templated transcription"/>
    <property type="evidence" value="ECO:0007669"/>
    <property type="project" value="InterPro"/>
</dbReference>
<dbReference type="Proteomes" id="UP000232122">
    <property type="component" value="Unassembled WGS sequence"/>
</dbReference>
<dbReference type="GO" id="GO:0005524">
    <property type="term" value="F:ATP binding"/>
    <property type="evidence" value="ECO:0007669"/>
    <property type="project" value="UniProtKB-KW"/>
</dbReference>
<dbReference type="InterPro" id="IPR058031">
    <property type="entry name" value="AAA_lid_NorR"/>
</dbReference>
<evidence type="ECO:0000256" key="6">
    <source>
        <dbReference type="SAM" id="Phobius"/>
    </source>
</evidence>
<keyword evidence="4" id="KW-0238">DNA-binding</keyword>
<dbReference type="AlphaFoldDB" id="A0AAE4QNG6"/>
<evidence type="ECO:0000313" key="8">
    <source>
        <dbReference type="EMBL" id="MDV6235741.1"/>
    </source>
</evidence>
<evidence type="ECO:0000259" key="7">
    <source>
        <dbReference type="PROSITE" id="PS50045"/>
    </source>
</evidence>
<keyword evidence="6" id="KW-1133">Transmembrane helix</keyword>
<feature type="transmembrane region" description="Helical" evidence="6">
    <location>
        <begin position="6"/>
        <end position="27"/>
    </location>
</feature>
<dbReference type="GO" id="GO:0043565">
    <property type="term" value="F:sequence-specific DNA binding"/>
    <property type="evidence" value="ECO:0007669"/>
    <property type="project" value="InterPro"/>
</dbReference>
<feature type="transmembrane region" description="Helical" evidence="6">
    <location>
        <begin position="100"/>
        <end position="118"/>
    </location>
</feature>
<keyword evidence="6" id="KW-0812">Transmembrane</keyword>
<dbReference type="Pfam" id="PF02954">
    <property type="entry name" value="HTH_8"/>
    <property type="match status" value="1"/>
</dbReference>
<dbReference type="CDD" id="cd00009">
    <property type="entry name" value="AAA"/>
    <property type="match status" value="1"/>
</dbReference>
<dbReference type="SUPFAM" id="SSF46689">
    <property type="entry name" value="Homeodomain-like"/>
    <property type="match status" value="1"/>
</dbReference>
<dbReference type="InterPro" id="IPR027417">
    <property type="entry name" value="P-loop_NTPase"/>
</dbReference>
<dbReference type="InterPro" id="IPR025943">
    <property type="entry name" value="Sigma_54_int_dom_ATP-bd_2"/>
</dbReference>
<evidence type="ECO:0000256" key="4">
    <source>
        <dbReference type="ARBA" id="ARBA00023125"/>
    </source>
</evidence>
<evidence type="ECO:0000256" key="1">
    <source>
        <dbReference type="ARBA" id="ARBA00022741"/>
    </source>
</evidence>
<dbReference type="Gene3D" id="1.10.8.60">
    <property type="match status" value="1"/>
</dbReference>
<feature type="transmembrane region" description="Helical" evidence="6">
    <location>
        <begin position="188"/>
        <end position="210"/>
    </location>
</feature>
<feature type="transmembrane region" description="Helical" evidence="6">
    <location>
        <begin position="222"/>
        <end position="240"/>
    </location>
</feature>
<dbReference type="Pfam" id="PF25601">
    <property type="entry name" value="AAA_lid_14"/>
    <property type="match status" value="1"/>
</dbReference>
<keyword evidence="6" id="KW-0472">Membrane</keyword>
<dbReference type="InterPro" id="IPR002078">
    <property type="entry name" value="Sigma_54_int"/>
</dbReference>
<dbReference type="RefSeq" id="WP_317572586.1">
    <property type="nucleotide sequence ID" value="NZ_NPEF02000009.1"/>
</dbReference>
<dbReference type="PROSITE" id="PS50045">
    <property type="entry name" value="SIGMA54_INTERACT_4"/>
    <property type="match status" value="1"/>
</dbReference>
<dbReference type="Gene3D" id="1.10.10.60">
    <property type="entry name" value="Homeodomain-like"/>
    <property type="match status" value="1"/>
</dbReference>
<gene>
    <name evidence="8" type="ORF">CH379_008890</name>
</gene>
<accession>A0AAE4QNG6</accession>
<feature type="transmembrane region" description="Helical" evidence="6">
    <location>
        <begin position="39"/>
        <end position="58"/>
    </location>
</feature>
<reference evidence="8 9" key="1">
    <citation type="journal article" date="2018" name="Microb. Genom.">
        <title>Deciphering the unexplored Leptospira diversity from soils uncovers genomic evolution to virulence.</title>
        <authorList>
            <person name="Thibeaux R."/>
            <person name="Iraola G."/>
            <person name="Ferres I."/>
            <person name="Bierque E."/>
            <person name="Girault D."/>
            <person name="Soupe-Gilbert M.E."/>
            <person name="Picardeau M."/>
            <person name="Goarant C."/>
        </authorList>
    </citation>
    <scope>NUCLEOTIDE SEQUENCE [LARGE SCALE GENOMIC DNA]</scope>
    <source>
        <strain evidence="8 9">ATI7-C-A5</strain>
    </source>
</reference>
<keyword evidence="2" id="KW-0067">ATP-binding</keyword>
<dbReference type="PRINTS" id="PR01590">
    <property type="entry name" value="HTHFIS"/>
</dbReference>
<dbReference type="PROSITE" id="PS00676">
    <property type="entry name" value="SIGMA54_INTERACT_2"/>
    <property type="match status" value="1"/>
</dbReference>
<dbReference type="PANTHER" id="PTHR32071">
    <property type="entry name" value="TRANSCRIPTIONAL REGULATORY PROTEIN"/>
    <property type="match status" value="1"/>
</dbReference>
<dbReference type="InterPro" id="IPR025944">
    <property type="entry name" value="Sigma_54_int_dom_CS"/>
</dbReference>
<organism evidence="8 9">
    <name type="scientific">Leptospira ellisii</name>
    <dbReference type="NCBI Taxonomy" id="2023197"/>
    <lineage>
        <taxon>Bacteria</taxon>
        <taxon>Pseudomonadati</taxon>
        <taxon>Spirochaetota</taxon>
        <taxon>Spirochaetia</taxon>
        <taxon>Leptospirales</taxon>
        <taxon>Leptospiraceae</taxon>
        <taxon>Leptospira</taxon>
    </lineage>
</organism>
<dbReference type="Pfam" id="PF00158">
    <property type="entry name" value="Sigma54_activat"/>
    <property type="match status" value="1"/>
</dbReference>
<feature type="transmembrane region" description="Helical" evidence="6">
    <location>
        <begin position="64"/>
        <end position="88"/>
    </location>
</feature>
<sequence length="795" mass="90629">MLELTIHSVGRLAPTLLCLSIAAHLWLRETRDKSTFWLGAYFSFLFLFNLGYFLGYSVVSESGIYLWILASAICLASAARLQLSYHFFETVFEKESKRAAWIFFAAAIIAVAETLFWFQGGRKWLPSIHTYGPVYFSFSVPVLSLFGYLGSLIVGVRKLSAIRKKEGIKAQGWSGLKRVWRENVGFRINFQLTTITFFEVGLNFIFLIGNKFWVANSALAEWMNVALLLVFSAYVLIYSLSPAGRTGFTPRLTGVTLVFCLLFLGVPARAYQEKSLDSFRTQLESEPSAPLSSPDEKIVSASHFVLEEFKSNSVLLTTAIARGYRDGRFVFFEFQSVPLFGFARNEGKRVVWKVFPYSRFRKKADEGARFVSIWYLVSVAGCMLILPFLYRTSLILPLRHLKEDIEKFTPKEDSHFEGSWKGKREVDSFRFSFKEILSVLEKAKQQMPEVFSEIQNLSEVLTSRVKKTELGNRILIYKSVSMFRVLEEAERAKFFKSPVLLIGENGTGRESIARFLHGAENSSPFVVVACASVPSEFWGSEIFGHTKDAFPETLSDRTGRLVEASEGTLFFDEIGDVPSYFQIELSNLLETNRFSPMGSDSILNPSCRFLFATRKNLEEEVRKKRFSEDLWNRIRTFRISIPPLRERPEDIPYLVRFFLDRYSSEIGRTSPELPASVLGMLMSDSWPGNIRELENTILHTLVSDPEKTLQISSFPEIAARSRHLPSWKNVPAISTSKRIDLDEEIKNFAKELVESALRVSGGNKTKAAEYLGIKRTTLTYRIKELGVREEKERES</sequence>
<feature type="transmembrane region" description="Helical" evidence="6">
    <location>
        <begin position="138"/>
        <end position="156"/>
    </location>
</feature>
<feature type="domain" description="Sigma-54 factor interaction" evidence="7">
    <location>
        <begin position="475"/>
        <end position="702"/>
    </location>
</feature>
<keyword evidence="5" id="KW-0804">Transcription</keyword>